<organism evidence="2 3">
    <name type="scientific">Fusibacter ferrireducens</name>
    <dbReference type="NCBI Taxonomy" id="2785058"/>
    <lineage>
        <taxon>Bacteria</taxon>
        <taxon>Bacillati</taxon>
        <taxon>Bacillota</taxon>
        <taxon>Clostridia</taxon>
        <taxon>Eubacteriales</taxon>
        <taxon>Eubacteriales Family XII. Incertae Sedis</taxon>
        <taxon>Fusibacter</taxon>
    </lineage>
</organism>
<name>A0ABR9ZW19_9FIRM</name>
<dbReference type="Gene3D" id="3.40.630.30">
    <property type="match status" value="1"/>
</dbReference>
<gene>
    <name evidence="2" type="ORF">ISU02_16235</name>
</gene>
<dbReference type="Gene3D" id="3.40.630.80">
    <property type="match status" value="1"/>
</dbReference>
<evidence type="ECO:0000259" key="1">
    <source>
        <dbReference type="Pfam" id="PF18015"/>
    </source>
</evidence>
<evidence type="ECO:0000313" key="3">
    <source>
        <dbReference type="Proteomes" id="UP000614200"/>
    </source>
</evidence>
<dbReference type="CDD" id="cd04301">
    <property type="entry name" value="NAT_SF"/>
    <property type="match status" value="1"/>
</dbReference>
<dbReference type="EMBL" id="JADKNH010000010">
    <property type="protein sequence ID" value="MBF4694662.1"/>
    <property type="molecule type" value="Genomic_DNA"/>
</dbReference>
<dbReference type="Proteomes" id="UP000614200">
    <property type="component" value="Unassembled WGS sequence"/>
</dbReference>
<keyword evidence="3" id="KW-1185">Reference proteome</keyword>
<reference evidence="2 3" key="1">
    <citation type="submission" date="2020-11" db="EMBL/GenBank/DDBJ databases">
        <title>Fusibacter basophilias sp. nov.</title>
        <authorList>
            <person name="Qiu D."/>
        </authorList>
    </citation>
    <scope>NUCLEOTIDE SEQUENCE [LARGE SCALE GENOMIC DNA]</scope>
    <source>
        <strain evidence="2 3">Q10-2</strain>
    </source>
</reference>
<proteinExistence type="predicted"/>
<accession>A0ABR9ZW19</accession>
<dbReference type="InterPro" id="IPR040579">
    <property type="entry name" value="Acetyltransf_19"/>
</dbReference>
<dbReference type="InterPro" id="IPR016181">
    <property type="entry name" value="Acyl_CoA_acyltransferase"/>
</dbReference>
<evidence type="ECO:0000313" key="2">
    <source>
        <dbReference type="EMBL" id="MBF4694662.1"/>
    </source>
</evidence>
<sequence>MIECKRCEWNEIELEVRTYFEQNKITVDSYWEDHVLASHFYQFILDDEPIGFFAIYEQSMITLFYVRTAYAHHGQSLFARIKQFEQVTNAFVATGDEFFLSHCMDNFLRIEKQAYFSIYTDRPLKSQYQHDLTFREAKTIEDTQLFTLSEDFFEAESAERVLNGSNYYKVYLVEKKETLIGFGVIEYGRVVSTIGSVGMYVLEEKRQQGYAACILKHLQGVVESKGLEAHSGCWYYNHNSKKSMESAGLIPRRDCFDFIFKYQELSI</sequence>
<dbReference type="Pfam" id="PF18015">
    <property type="entry name" value="Acetyltransf_19"/>
    <property type="match status" value="1"/>
</dbReference>
<comment type="caution">
    <text evidence="2">The sequence shown here is derived from an EMBL/GenBank/DDBJ whole genome shotgun (WGS) entry which is preliminary data.</text>
</comment>
<dbReference type="RefSeq" id="WP_194702904.1">
    <property type="nucleotide sequence ID" value="NZ_JADKNH010000010.1"/>
</dbReference>
<feature type="domain" description="Acetyltransferase (GNAT)" evidence="1">
    <location>
        <begin position="11"/>
        <end position="118"/>
    </location>
</feature>
<dbReference type="SUPFAM" id="SSF55729">
    <property type="entry name" value="Acyl-CoA N-acyltransferases (Nat)"/>
    <property type="match status" value="1"/>
</dbReference>
<protein>
    <submittedName>
        <fullName evidence="2">N-acetyltransferase</fullName>
    </submittedName>
</protein>